<dbReference type="InterPro" id="IPR001482">
    <property type="entry name" value="T2SS/T4SS_dom"/>
</dbReference>
<comment type="similarity">
    <text evidence="1">Belongs to the GSP E family.</text>
</comment>
<dbReference type="PANTHER" id="PTHR30486">
    <property type="entry name" value="TWITCHING MOTILITY PROTEIN PILT"/>
    <property type="match status" value="1"/>
</dbReference>
<dbReference type="GO" id="GO:0016887">
    <property type="term" value="F:ATP hydrolysis activity"/>
    <property type="evidence" value="ECO:0007669"/>
    <property type="project" value="InterPro"/>
</dbReference>
<dbReference type="InterPro" id="IPR050921">
    <property type="entry name" value="T4SS_GSP_E_ATPase"/>
</dbReference>
<dbReference type="NCBIfam" id="TIGR01420">
    <property type="entry name" value="pilT_fam"/>
    <property type="match status" value="1"/>
</dbReference>
<protein>
    <submittedName>
        <fullName evidence="4">Twitching mobility protein PilT</fullName>
    </submittedName>
</protein>
<feature type="region of interest" description="Disordered" evidence="2">
    <location>
        <begin position="459"/>
        <end position="494"/>
    </location>
</feature>
<evidence type="ECO:0000313" key="4">
    <source>
        <dbReference type="EMBL" id="GAK53913.1"/>
    </source>
</evidence>
<accession>A0A081BR82</accession>
<evidence type="ECO:0000259" key="3">
    <source>
        <dbReference type="PROSITE" id="PS00662"/>
    </source>
</evidence>
<dbReference type="PROSITE" id="PS00662">
    <property type="entry name" value="T2SP_E"/>
    <property type="match status" value="1"/>
</dbReference>
<gene>
    <name evidence="4" type="ORF">U14_05188</name>
</gene>
<dbReference type="EMBL" id="DF820460">
    <property type="protein sequence ID" value="GAK53913.1"/>
    <property type="molecule type" value="Genomic_DNA"/>
</dbReference>
<keyword evidence="5" id="KW-1185">Reference proteome</keyword>
<dbReference type="InterPro" id="IPR006321">
    <property type="entry name" value="PilT/PilU"/>
</dbReference>
<dbReference type="HOGENOM" id="CLU_013446_4_0_0"/>
<dbReference type="AlphaFoldDB" id="A0A081BR82"/>
<dbReference type="STRING" id="1499966.U14_05188"/>
<dbReference type="Gene3D" id="3.40.50.300">
    <property type="entry name" value="P-loop containing nucleotide triphosphate hydrolases"/>
    <property type="match status" value="1"/>
</dbReference>
<name>A0A081BR82_9BACT</name>
<dbReference type="Gene3D" id="3.30.450.90">
    <property type="match status" value="2"/>
</dbReference>
<proteinExistence type="inferred from homology"/>
<evidence type="ECO:0000313" key="5">
    <source>
        <dbReference type="Proteomes" id="UP000030700"/>
    </source>
</evidence>
<sequence length="494" mass="55161">MGMKVEQLLDFLLKQNAYEIALAVDAPLSCRTELNAPFKPINQTKLTMDDLKEVAAQILSPKDKKELEENGKVDMSVERPNLGRFAGTVARKGNAIAINIRNINIELLLDYMVKHNASDVYLTFDYPPAYRIEGITSPIGDYKLTMADTEDLVKQMTNHKQKLEFEETYEVNLALFYPKLGRFRVNIFRQRNCAGAVIRQIKMEILTVEQLKLPPILNDIIMAKRGLVIVVGATGSGKSTSLAAMIDYRNANSPGHIITIEDPVEYVHPHKKCVITQREVGTDTVSFKAALKNTLRQAPDVILLGEIRDSETMEHAVEFAETGHLSIGTLHANNANQAIERIMNFFPIERHEQIYQQLSLNLRAIVSQRLVRTVDGKRRAAVEVMLNKPRIADLILKGEIGLIKEAMEQLTTDGLQTFDQALFGFYRDGIISFQEALVNADSANNLKLKIKTAGLPIPGEEKATENFAFKPPEEHQPQQGPGGARRPAPKPAGK</sequence>
<dbReference type="SUPFAM" id="SSF52540">
    <property type="entry name" value="P-loop containing nucleoside triphosphate hydrolases"/>
    <property type="match status" value="1"/>
</dbReference>
<dbReference type="Pfam" id="PF00437">
    <property type="entry name" value="T2SSE"/>
    <property type="match status" value="1"/>
</dbReference>
<evidence type="ECO:0000256" key="1">
    <source>
        <dbReference type="ARBA" id="ARBA00006611"/>
    </source>
</evidence>
<dbReference type="InterPro" id="IPR027417">
    <property type="entry name" value="P-loop_NTPase"/>
</dbReference>
<organism evidence="4 5">
    <name type="scientific">Candidatus Moduliflexus flocculans</name>
    <dbReference type="NCBI Taxonomy" id="1499966"/>
    <lineage>
        <taxon>Bacteria</taxon>
        <taxon>Candidatus Moduliflexota</taxon>
        <taxon>Candidatus Moduliflexia</taxon>
        <taxon>Candidatus Moduliflexales</taxon>
        <taxon>Candidatus Moduliflexaceae</taxon>
    </lineage>
</organism>
<dbReference type="Proteomes" id="UP000030700">
    <property type="component" value="Unassembled WGS sequence"/>
</dbReference>
<evidence type="ECO:0000256" key="2">
    <source>
        <dbReference type="SAM" id="MobiDB-lite"/>
    </source>
</evidence>
<feature type="domain" description="Bacterial type II secretion system protein E" evidence="3">
    <location>
        <begin position="295"/>
        <end position="309"/>
    </location>
</feature>
<dbReference type="CDD" id="cd01131">
    <property type="entry name" value="PilT"/>
    <property type="match status" value="1"/>
</dbReference>
<reference evidence="4 5" key="1">
    <citation type="journal article" date="2015" name="PeerJ">
        <title>First genomic representation of candidate bacterial phylum KSB3 points to enhanced environmental sensing as a trigger of wastewater bulking.</title>
        <authorList>
            <person name="Sekiguchi Y."/>
            <person name="Ohashi A."/>
            <person name="Parks D.H."/>
            <person name="Yamauchi T."/>
            <person name="Tyson G.W."/>
            <person name="Hugenholtz P."/>
        </authorList>
    </citation>
    <scope>NUCLEOTIDE SEQUENCE [LARGE SCALE GENOMIC DNA]</scope>
</reference>
<dbReference type="GO" id="GO:0005524">
    <property type="term" value="F:ATP binding"/>
    <property type="evidence" value="ECO:0007669"/>
    <property type="project" value="InterPro"/>
</dbReference>
<dbReference type="PANTHER" id="PTHR30486:SF12">
    <property type="entry name" value="TYPE IV PILUS ATPASE PILU"/>
    <property type="match status" value="1"/>
</dbReference>